<dbReference type="InterPro" id="IPR013830">
    <property type="entry name" value="SGNH_hydro"/>
</dbReference>
<protein>
    <recommendedName>
        <fullName evidence="1">SGNH hydrolase-type esterase domain-containing protein</fullName>
    </recommendedName>
</protein>
<dbReference type="AlphaFoldDB" id="A0A402CQ16"/>
<dbReference type="EMBL" id="AP025739">
    <property type="protein sequence ID" value="BDI32906.1"/>
    <property type="molecule type" value="Genomic_DNA"/>
</dbReference>
<proteinExistence type="predicted"/>
<dbReference type="SUPFAM" id="SSF52266">
    <property type="entry name" value="SGNH hydrolase"/>
    <property type="match status" value="1"/>
</dbReference>
<evidence type="ECO:0000313" key="2">
    <source>
        <dbReference type="EMBL" id="BDI32906.1"/>
    </source>
</evidence>
<dbReference type="InterPro" id="IPR036514">
    <property type="entry name" value="SGNH_hydro_sf"/>
</dbReference>
<reference evidence="2 3" key="1">
    <citation type="journal article" date="2019" name="Int. J. Syst. Evol. Microbiol.">
        <title>Capsulimonas corticalis gen. nov., sp. nov., an aerobic capsulated bacterium, of a novel bacterial order, Capsulimonadales ord. nov., of the class Armatimonadia of the phylum Armatimonadetes.</title>
        <authorList>
            <person name="Li J."/>
            <person name="Kudo C."/>
            <person name="Tonouchi A."/>
        </authorList>
    </citation>
    <scope>NUCLEOTIDE SEQUENCE [LARGE SCALE GENOMIC DNA]</scope>
    <source>
        <strain evidence="2 3">AX-7</strain>
    </source>
</reference>
<feature type="domain" description="SGNH hydrolase-type esterase" evidence="1">
    <location>
        <begin position="7"/>
        <end position="180"/>
    </location>
</feature>
<organism evidence="2 3">
    <name type="scientific">Capsulimonas corticalis</name>
    <dbReference type="NCBI Taxonomy" id="2219043"/>
    <lineage>
        <taxon>Bacteria</taxon>
        <taxon>Bacillati</taxon>
        <taxon>Armatimonadota</taxon>
        <taxon>Armatimonadia</taxon>
        <taxon>Capsulimonadales</taxon>
        <taxon>Capsulimonadaceae</taxon>
        <taxon>Capsulimonas</taxon>
    </lineage>
</organism>
<dbReference type="Proteomes" id="UP000287394">
    <property type="component" value="Chromosome"/>
</dbReference>
<keyword evidence="3" id="KW-1185">Reference proteome</keyword>
<dbReference type="KEGG" id="ccot:CCAX7_49570"/>
<name>A0A402CQ16_9BACT</name>
<gene>
    <name evidence="2" type="ORF">CCAX7_49570</name>
</gene>
<evidence type="ECO:0000259" key="1">
    <source>
        <dbReference type="Pfam" id="PF13472"/>
    </source>
</evidence>
<dbReference type="Pfam" id="PF13472">
    <property type="entry name" value="Lipase_GDSL_2"/>
    <property type="match status" value="1"/>
</dbReference>
<sequence>MEGAGATQPSNRFSTIVCATMGWREINLGIGGTTVVGRDEDGQLIRRDSGLGRVPDVIDANPDLAVILYGANDFGQSMELGSESERIWGTYYWDYDSMLRGILGGVPAEKIVLSTCQYRADANTPNEAEYILQDYNGVIKKLGAQYGVRVLDPYQNSTIDAHNFDKLSADPGHLNDLGYEQLAAFFIEELH</sequence>
<evidence type="ECO:0000313" key="3">
    <source>
        <dbReference type="Proteomes" id="UP000287394"/>
    </source>
</evidence>
<accession>A0A402CQ16</accession>
<dbReference type="Gene3D" id="3.40.50.1110">
    <property type="entry name" value="SGNH hydrolase"/>
    <property type="match status" value="1"/>
</dbReference>